<feature type="region of interest" description="Disordered" evidence="1">
    <location>
        <begin position="1"/>
        <end position="26"/>
    </location>
</feature>
<comment type="caution">
    <text evidence="2">The sequence shown here is derived from an EMBL/GenBank/DDBJ whole genome shotgun (WGS) entry which is preliminary data.</text>
</comment>
<evidence type="ECO:0000313" key="2">
    <source>
        <dbReference type="EMBL" id="CAK0814368.1"/>
    </source>
</evidence>
<dbReference type="EMBL" id="CAUYUJ010005623">
    <property type="protein sequence ID" value="CAK0814368.1"/>
    <property type="molecule type" value="Genomic_DNA"/>
</dbReference>
<gene>
    <name evidence="2" type="ORF">PCOR1329_LOCUS17998</name>
</gene>
<organism evidence="2 3">
    <name type="scientific">Prorocentrum cordatum</name>
    <dbReference type="NCBI Taxonomy" id="2364126"/>
    <lineage>
        <taxon>Eukaryota</taxon>
        <taxon>Sar</taxon>
        <taxon>Alveolata</taxon>
        <taxon>Dinophyceae</taxon>
        <taxon>Prorocentrales</taxon>
        <taxon>Prorocentraceae</taxon>
        <taxon>Prorocentrum</taxon>
    </lineage>
</organism>
<protein>
    <submittedName>
        <fullName evidence="2">Uncharacterized protein</fullName>
    </submittedName>
</protein>
<sequence>QALAEEASAARRGALESRELEASAARQLEAHRELEASRSAALREEVAAGRAAGELAASELRARDALCAQRLQELERHEAAAHRQAEESRKLQARESALVAELADTQRRLLETRESRCREDAEANSELAAQTAQHVQALERLTAQWQARSKSCDADGNTLELRRQLLAEERRSQALRGELRAAEEETTAPQREVQEAGASRQQKVQALEAEEVEQVKELRAELTAARAAEAAAELRAARAAEAAAAPAAGA</sequence>
<keyword evidence="3" id="KW-1185">Reference proteome</keyword>
<accession>A0ABN9R6B0</accession>
<feature type="non-terminal residue" evidence="2">
    <location>
        <position position="1"/>
    </location>
</feature>
<proteinExistence type="predicted"/>
<evidence type="ECO:0000256" key="1">
    <source>
        <dbReference type="SAM" id="MobiDB-lite"/>
    </source>
</evidence>
<dbReference type="Proteomes" id="UP001189429">
    <property type="component" value="Unassembled WGS sequence"/>
</dbReference>
<name>A0ABN9R6B0_9DINO</name>
<reference evidence="2" key="1">
    <citation type="submission" date="2023-10" db="EMBL/GenBank/DDBJ databases">
        <authorList>
            <person name="Chen Y."/>
            <person name="Shah S."/>
            <person name="Dougan E. K."/>
            <person name="Thang M."/>
            <person name="Chan C."/>
        </authorList>
    </citation>
    <scope>NUCLEOTIDE SEQUENCE [LARGE SCALE GENOMIC DNA]</scope>
</reference>
<feature type="region of interest" description="Disordered" evidence="1">
    <location>
        <begin position="177"/>
        <end position="206"/>
    </location>
</feature>
<evidence type="ECO:0000313" key="3">
    <source>
        <dbReference type="Proteomes" id="UP001189429"/>
    </source>
</evidence>
<feature type="non-terminal residue" evidence="2">
    <location>
        <position position="250"/>
    </location>
</feature>